<keyword evidence="4 10" id="KW-0812">Transmembrane</keyword>
<feature type="domain" description="TonB-dependent receptor-like beta-barrel" evidence="12">
    <location>
        <begin position="277"/>
        <end position="718"/>
    </location>
</feature>
<evidence type="ECO:0000256" key="6">
    <source>
        <dbReference type="ARBA" id="ARBA00023077"/>
    </source>
</evidence>
<dbReference type="InterPro" id="IPR008969">
    <property type="entry name" value="CarboxyPept-like_regulatory"/>
</dbReference>
<protein>
    <submittedName>
        <fullName evidence="14">Iron complex outermembrane recepter protein</fullName>
    </submittedName>
</protein>
<keyword evidence="9 10" id="KW-0998">Cell outer membrane</keyword>
<evidence type="ECO:0000256" key="10">
    <source>
        <dbReference type="PROSITE-ProRule" id="PRU01360"/>
    </source>
</evidence>
<dbReference type="STRING" id="1038014.SAMN04487910_3539"/>
<dbReference type="InterPro" id="IPR000531">
    <property type="entry name" value="Beta-barrel_TonB"/>
</dbReference>
<keyword evidence="6 11" id="KW-0798">TonB box</keyword>
<dbReference type="Pfam" id="PF07715">
    <property type="entry name" value="Plug"/>
    <property type="match status" value="1"/>
</dbReference>
<comment type="subcellular location">
    <subcellularLocation>
        <location evidence="1 10">Cell outer membrane</location>
        <topology evidence="1 10">Multi-pass membrane protein</topology>
    </subcellularLocation>
</comment>
<evidence type="ECO:0000256" key="7">
    <source>
        <dbReference type="ARBA" id="ARBA00023136"/>
    </source>
</evidence>
<feature type="domain" description="TonB-dependent receptor plug" evidence="13">
    <location>
        <begin position="112"/>
        <end position="217"/>
    </location>
</feature>
<dbReference type="InterPro" id="IPR037066">
    <property type="entry name" value="Plug_dom_sf"/>
</dbReference>
<proteinExistence type="inferred from homology"/>
<dbReference type="AlphaFoldDB" id="A0A1H7TQL9"/>
<dbReference type="OrthoDB" id="9782587at2"/>
<dbReference type="GO" id="GO:0009279">
    <property type="term" value="C:cell outer membrane"/>
    <property type="evidence" value="ECO:0007669"/>
    <property type="project" value="UniProtKB-SubCell"/>
</dbReference>
<dbReference type="InterPro" id="IPR036942">
    <property type="entry name" value="Beta-barrel_TonB_sf"/>
</dbReference>
<accession>A0A1H7TQL9</accession>
<dbReference type="PROSITE" id="PS52016">
    <property type="entry name" value="TONB_DEPENDENT_REC_3"/>
    <property type="match status" value="1"/>
</dbReference>
<evidence type="ECO:0000313" key="15">
    <source>
        <dbReference type="Proteomes" id="UP000198521"/>
    </source>
</evidence>
<evidence type="ECO:0000259" key="13">
    <source>
        <dbReference type="Pfam" id="PF07715"/>
    </source>
</evidence>
<comment type="similarity">
    <text evidence="10 11">Belongs to the TonB-dependent receptor family.</text>
</comment>
<evidence type="ECO:0000256" key="11">
    <source>
        <dbReference type="RuleBase" id="RU003357"/>
    </source>
</evidence>
<gene>
    <name evidence="14" type="ORF">SAMN04487910_3539</name>
</gene>
<dbReference type="SUPFAM" id="SSF49464">
    <property type="entry name" value="Carboxypeptidase regulatory domain-like"/>
    <property type="match status" value="1"/>
</dbReference>
<evidence type="ECO:0000313" key="14">
    <source>
        <dbReference type="EMBL" id="SEL86744.1"/>
    </source>
</evidence>
<organism evidence="14 15">
    <name type="scientific">Aquimarina amphilecti</name>
    <dbReference type="NCBI Taxonomy" id="1038014"/>
    <lineage>
        <taxon>Bacteria</taxon>
        <taxon>Pseudomonadati</taxon>
        <taxon>Bacteroidota</taxon>
        <taxon>Flavobacteriia</taxon>
        <taxon>Flavobacteriales</taxon>
        <taxon>Flavobacteriaceae</taxon>
        <taxon>Aquimarina</taxon>
    </lineage>
</organism>
<dbReference type="PANTHER" id="PTHR30069:SF29">
    <property type="entry name" value="HEMOGLOBIN AND HEMOGLOBIN-HAPTOGLOBIN-BINDING PROTEIN 1-RELATED"/>
    <property type="match status" value="1"/>
</dbReference>
<dbReference type="InterPro" id="IPR012910">
    <property type="entry name" value="Plug_dom"/>
</dbReference>
<evidence type="ECO:0000256" key="4">
    <source>
        <dbReference type="ARBA" id="ARBA00022692"/>
    </source>
</evidence>
<keyword evidence="15" id="KW-1185">Reference proteome</keyword>
<keyword evidence="5" id="KW-0732">Signal</keyword>
<evidence type="ECO:0000256" key="8">
    <source>
        <dbReference type="ARBA" id="ARBA00023170"/>
    </source>
</evidence>
<dbReference type="Pfam" id="PF00593">
    <property type="entry name" value="TonB_dep_Rec_b-barrel"/>
    <property type="match status" value="1"/>
</dbReference>
<dbReference type="Pfam" id="PF13715">
    <property type="entry name" value="CarbopepD_reg_2"/>
    <property type="match status" value="1"/>
</dbReference>
<dbReference type="EMBL" id="FOAB01000006">
    <property type="protein sequence ID" value="SEL86744.1"/>
    <property type="molecule type" value="Genomic_DNA"/>
</dbReference>
<dbReference type="RefSeq" id="WP_091410895.1">
    <property type="nucleotide sequence ID" value="NZ_FOAB01000006.1"/>
</dbReference>
<keyword evidence="2 10" id="KW-0813">Transport</keyword>
<name>A0A1H7TQL9_AQUAM</name>
<evidence type="ECO:0000256" key="9">
    <source>
        <dbReference type="ARBA" id="ARBA00023237"/>
    </source>
</evidence>
<evidence type="ECO:0000256" key="3">
    <source>
        <dbReference type="ARBA" id="ARBA00022452"/>
    </source>
</evidence>
<dbReference type="InterPro" id="IPR039426">
    <property type="entry name" value="TonB-dep_rcpt-like"/>
</dbReference>
<evidence type="ECO:0000259" key="12">
    <source>
        <dbReference type="Pfam" id="PF00593"/>
    </source>
</evidence>
<dbReference type="Gene3D" id="2.170.130.10">
    <property type="entry name" value="TonB-dependent receptor, plug domain"/>
    <property type="match status" value="1"/>
</dbReference>
<evidence type="ECO:0000256" key="2">
    <source>
        <dbReference type="ARBA" id="ARBA00022448"/>
    </source>
</evidence>
<dbReference type="Gene3D" id="2.40.170.20">
    <property type="entry name" value="TonB-dependent receptor, beta-barrel domain"/>
    <property type="match status" value="1"/>
</dbReference>
<dbReference type="PANTHER" id="PTHR30069">
    <property type="entry name" value="TONB-DEPENDENT OUTER MEMBRANE RECEPTOR"/>
    <property type="match status" value="1"/>
</dbReference>
<dbReference type="GO" id="GO:0044718">
    <property type="term" value="P:siderophore transmembrane transport"/>
    <property type="evidence" value="ECO:0007669"/>
    <property type="project" value="TreeGrafter"/>
</dbReference>
<evidence type="ECO:0000256" key="5">
    <source>
        <dbReference type="ARBA" id="ARBA00022729"/>
    </source>
</evidence>
<dbReference type="SUPFAM" id="SSF56935">
    <property type="entry name" value="Porins"/>
    <property type="match status" value="1"/>
</dbReference>
<evidence type="ECO:0000256" key="1">
    <source>
        <dbReference type="ARBA" id="ARBA00004571"/>
    </source>
</evidence>
<keyword evidence="7 10" id="KW-0472">Membrane</keyword>
<dbReference type="GO" id="GO:0015344">
    <property type="term" value="F:siderophore uptake transmembrane transporter activity"/>
    <property type="evidence" value="ECO:0007669"/>
    <property type="project" value="TreeGrafter"/>
</dbReference>
<dbReference type="Proteomes" id="UP000198521">
    <property type="component" value="Unassembled WGS sequence"/>
</dbReference>
<sequence>MKNTVLFLFLFITYNIEAQSEISGLIIDQTTLIPINNATILDIQTGNKTLSNQHGKFKMISFGKIEISFLGYQTKKIAVLENEFLIIPISLKINQLQEVFINGQSIPSQKKYATDAVTIINTQAINRGNSIELHPILNKVPGVFMQNGTLNTNRITIRGIGARNLFGTANIRTYFGDIPLTDGNGESSIEDLELVAVSRIDIHKGPSSSSYGVGLGGTILLRPEFITNEGIETSLSTYLGSYGLSRNVAKIAIGGKKAGVNIIYSNNKSDGYRDNNTYNRNTATITSSLFLGEKNNFSIIASYIDLKAGIPSSLDQDDFDTNPRQAAFTWGQSQAFEDVTYGIIGVTWKHQYTPSFSQHTSLFSSFRKNYEPRPFNILEEKSNTIGIRSRVVHNSKLFDKKWDWTAGGEVFFDFYNSKTFDNLYQDFPTGTGSVLGDQLFDFNEKRNYYNLFLESNLMITNKLKFNVGIHTNQTFFDIKDEFLEDNVDSSGKFDFDPIISPKIGFNYTLNSHFTFFGNIAHGFSTPTTSETLLPDGEFNPEIRPEIGWNYEVGTRYNLLNNQVYGSLSLYTLRVKDLLVARRTEEDNFFAINAGKTIHTGFEGTINYRIITSAQKQLNLTLSGTLNHYKFDKFIDLDNDFSSNDLTGVPSHIINLGIDYIAKKGIYGNLNFQTVGEIPANDGNTVFNNSYELLNGKIGYISFIQDYISFDFFLGANNILDSKYASQLQINARGFGGNQPRYFYPGLPFNMYGGINIKYRL</sequence>
<keyword evidence="8" id="KW-0675">Receptor</keyword>
<keyword evidence="3 10" id="KW-1134">Transmembrane beta strand</keyword>
<reference evidence="14 15" key="1">
    <citation type="submission" date="2016-10" db="EMBL/GenBank/DDBJ databases">
        <authorList>
            <person name="de Groot N.N."/>
        </authorList>
    </citation>
    <scope>NUCLEOTIDE SEQUENCE [LARGE SCALE GENOMIC DNA]</scope>
    <source>
        <strain evidence="14 15">DSM 25232</strain>
    </source>
</reference>